<dbReference type="InterPro" id="IPR003959">
    <property type="entry name" value="ATPase_AAA_core"/>
</dbReference>
<evidence type="ECO:0000313" key="3">
    <source>
        <dbReference type="Proteomes" id="UP001157947"/>
    </source>
</evidence>
<evidence type="ECO:0000259" key="1">
    <source>
        <dbReference type="Pfam" id="PF13304"/>
    </source>
</evidence>
<gene>
    <name evidence="2" type="ORF">SAMN06264868_10457</name>
</gene>
<dbReference type="PANTHER" id="PTHR43581:SF4">
    <property type="entry name" value="ATP_GTP PHOSPHATASE"/>
    <property type="match status" value="1"/>
</dbReference>
<dbReference type="InterPro" id="IPR051396">
    <property type="entry name" value="Bact_Antivir_Def_Nuclease"/>
</dbReference>
<dbReference type="Pfam" id="PF13304">
    <property type="entry name" value="AAA_21"/>
    <property type="match status" value="1"/>
</dbReference>
<proteinExistence type="predicted"/>
<reference evidence="2" key="1">
    <citation type="submission" date="2017-05" db="EMBL/GenBank/DDBJ databases">
        <authorList>
            <person name="Varghese N."/>
            <person name="Submissions S."/>
        </authorList>
    </citation>
    <scope>NUCLEOTIDE SEQUENCE</scope>
    <source>
        <strain evidence="2">DSM 18763</strain>
    </source>
</reference>
<dbReference type="Gene3D" id="3.40.50.300">
    <property type="entry name" value="P-loop containing nucleotide triphosphate hydrolases"/>
    <property type="match status" value="1"/>
</dbReference>
<dbReference type="RefSeq" id="WP_265134490.1">
    <property type="nucleotide sequence ID" value="NZ_FXTX01000004.1"/>
</dbReference>
<feature type="domain" description="ATPase AAA-type core" evidence="1">
    <location>
        <begin position="224"/>
        <end position="286"/>
    </location>
</feature>
<organism evidence="2 3">
    <name type="scientific">Venenivibrio stagnispumantis</name>
    <dbReference type="NCBI Taxonomy" id="407998"/>
    <lineage>
        <taxon>Bacteria</taxon>
        <taxon>Pseudomonadati</taxon>
        <taxon>Aquificota</taxon>
        <taxon>Aquificia</taxon>
        <taxon>Aquificales</taxon>
        <taxon>Hydrogenothermaceae</taxon>
        <taxon>Venenivibrio</taxon>
    </lineage>
</organism>
<protein>
    <submittedName>
        <fullName evidence="2">Predicted ATPase</fullName>
    </submittedName>
</protein>
<evidence type="ECO:0000313" key="2">
    <source>
        <dbReference type="EMBL" id="SMP06585.1"/>
    </source>
</evidence>
<name>A0AA46ADP0_9AQUI</name>
<dbReference type="PANTHER" id="PTHR43581">
    <property type="entry name" value="ATP/GTP PHOSPHATASE"/>
    <property type="match status" value="1"/>
</dbReference>
<dbReference type="InterPro" id="IPR027417">
    <property type="entry name" value="P-loop_NTPase"/>
</dbReference>
<dbReference type="AlphaFoldDB" id="A0AA46ADP0"/>
<comment type="caution">
    <text evidence="2">The sequence shown here is derived from an EMBL/GenBank/DDBJ whole genome shotgun (WGS) entry which is preliminary data.</text>
</comment>
<sequence>MLDLKLKLKNFLSIREADLRSKNNITILIAPNRAGKTQIMLLLYSIFWSYWKISKENLEKNNKDFENILKRKIKDVFLLKNIDELKAWDKKTYNIELNSQYTTISFFGEPFKLQEFSIEDFKFFEFLQISPLYMQLSGLGDYYKGIYSLKKYYPHWKLISEAITDLLSDLFIISSEKVETNIEKENQELLNLFEKLFNSKFYIQDERIYIQEKGKKYGIEKTASGLKALSLYYLILKYNLMGNILFIDEPEVNLHPIYIDKLAEFLYKLSKGRKLFIATHSDYLIESFNKLISKNNFKIDVWEGVLKEDGAVYSCYEADKDNLIDNSPLTEVYLNILKEGFGYE</sequence>
<dbReference type="Proteomes" id="UP001157947">
    <property type="component" value="Unassembled WGS sequence"/>
</dbReference>
<accession>A0AA46ADP0</accession>
<dbReference type="GO" id="GO:0005524">
    <property type="term" value="F:ATP binding"/>
    <property type="evidence" value="ECO:0007669"/>
    <property type="project" value="InterPro"/>
</dbReference>
<keyword evidence="3" id="KW-1185">Reference proteome</keyword>
<dbReference type="GO" id="GO:0016887">
    <property type="term" value="F:ATP hydrolysis activity"/>
    <property type="evidence" value="ECO:0007669"/>
    <property type="project" value="InterPro"/>
</dbReference>
<dbReference type="SUPFAM" id="SSF52540">
    <property type="entry name" value="P-loop containing nucleoside triphosphate hydrolases"/>
    <property type="match status" value="1"/>
</dbReference>
<dbReference type="EMBL" id="FXTX01000004">
    <property type="protein sequence ID" value="SMP06585.1"/>
    <property type="molecule type" value="Genomic_DNA"/>
</dbReference>